<comment type="caution">
    <text evidence="2">The sequence shown here is derived from an EMBL/GenBank/DDBJ whole genome shotgun (WGS) entry which is preliminary data.</text>
</comment>
<evidence type="ECO:0000313" key="3">
    <source>
        <dbReference type="Proteomes" id="UP000648722"/>
    </source>
</evidence>
<gene>
    <name evidence="2" type="ORF">GCM10007420_01150</name>
</gene>
<proteinExistence type="predicted"/>
<organism evidence="2 3">
    <name type="scientific">Glycocaulis albus</name>
    <dbReference type="NCBI Taxonomy" id="1382801"/>
    <lineage>
        <taxon>Bacteria</taxon>
        <taxon>Pseudomonadati</taxon>
        <taxon>Pseudomonadota</taxon>
        <taxon>Alphaproteobacteria</taxon>
        <taxon>Maricaulales</taxon>
        <taxon>Maricaulaceae</taxon>
        <taxon>Glycocaulis</taxon>
    </lineage>
</organism>
<evidence type="ECO:0000256" key="1">
    <source>
        <dbReference type="SAM" id="MobiDB-lite"/>
    </source>
</evidence>
<feature type="region of interest" description="Disordered" evidence="1">
    <location>
        <begin position="122"/>
        <end position="147"/>
    </location>
</feature>
<feature type="compositionally biased region" description="Basic and acidic residues" evidence="1">
    <location>
        <begin position="124"/>
        <end position="133"/>
    </location>
</feature>
<sequence length="403" mass="44318">MLAQYRHSLKGATHLETTQLQLINLDLLKTRYQERWPKVRSRIFDTCEQFIRKRIGPGDALLRANTGFVILPGPDREEPPEQFTARIETELRAFFLGTDYLKELGLEAETVNLAVADLFGKGAPEPRGEKPDGQDATSPRAAGKPAPGPLTFSPFSLSFEPLWASATGYVALHRVRAVGRMDVKGPVVRDHKLCPAEGGGLLRSAFDKALLQKTACTLLACPVPGLAAVAVHFDTLATVKYRLPYMHAFDVIGESVRARLMLLITGMPMDAPAGLITEVTRFARMLTRRIVVDIDQGALRLERFDDAAVDIMSMRAPALSQFERRRTNIGQLNERICRAGRMLAIEGCDQEGQLALAHALRPAYLGGLTVGPETRTLSAPYLLALKLPSRPEREPADCAGFPL</sequence>
<keyword evidence="3" id="KW-1185">Reference proteome</keyword>
<accession>A0ABQ1XDQ8</accession>
<evidence type="ECO:0008006" key="4">
    <source>
        <dbReference type="Google" id="ProtNLM"/>
    </source>
</evidence>
<dbReference type="EMBL" id="BMFS01000001">
    <property type="protein sequence ID" value="GGG89904.1"/>
    <property type="molecule type" value="Genomic_DNA"/>
</dbReference>
<reference evidence="3" key="1">
    <citation type="journal article" date="2019" name="Int. J. Syst. Evol. Microbiol.">
        <title>The Global Catalogue of Microorganisms (GCM) 10K type strain sequencing project: providing services to taxonomists for standard genome sequencing and annotation.</title>
        <authorList>
            <consortium name="The Broad Institute Genomics Platform"/>
            <consortium name="The Broad Institute Genome Sequencing Center for Infectious Disease"/>
            <person name="Wu L."/>
            <person name="Ma J."/>
        </authorList>
    </citation>
    <scope>NUCLEOTIDE SEQUENCE [LARGE SCALE GENOMIC DNA]</scope>
    <source>
        <strain evidence="3">CGMCC 1.12766</strain>
    </source>
</reference>
<evidence type="ECO:0000313" key="2">
    <source>
        <dbReference type="EMBL" id="GGG89904.1"/>
    </source>
</evidence>
<dbReference type="Proteomes" id="UP000648722">
    <property type="component" value="Unassembled WGS sequence"/>
</dbReference>
<name>A0ABQ1XDQ8_9PROT</name>
<protein>
    <recommendedName>
        <fullName evidence="4">EAL domain-containing protein</fullName>
    </recommendedName>
</protein>